<dbReference type="STRING" id="626369.HMPREF0446_00146"/>
<accession>D0BJL1</accession>
<dbReference type="InterPro" id="IPR006054">
    <property type="entry name" value="DnaQ"/>
</dbReference>
<dbReference type="Pfam" id="PF13307">
    <property type="entry name" value="Helicase_C_2"/>
    <property type="match status" value="1"/>
</dbReference>
<evidence type="ECO:0000256" key="10">
    <source>
        <dbReference type="ARBA" id="ARBA00070925"/>
    </source>
</evidence>
<evidence type="ECO:0000313" key="13">
    <source>
        <dbReference type="Proteomes" id="UP000002939"/>
    </source>
</evidence>
<dbReference type="GO" id="GO:0016818">
    <property type="term" value="F:hydrolase activity, acting on acid anhydrides, in phosphorus-containing anhydrides"/>
    <property type="evidence" value="ECO:0007669"/>
    <property type="project" value="InterPro"/>
</dbReference>
<keyword evidence="12" id="KW-0347">Helicase</keyword>
<reference evidence="12" key="2">
    <citation type="submission" date="2011-10" db="EMBL/GenBank/DDBJ databases">
        <title>The Genome Sequence of Granulicatella elegans ATCC 700633.</title>
        <authorList>
            <consortium name="The Broad Institute Genome Sequencing Platform"/>
            <consortium name="The Broad Institute Genome Sequencing Center for Infectious Disease"/>
            <person name="Earl A."/>
            <person name="Ward D."/>
            <person name="Feldgarden M."/>
            <person name="Gevers D."/>
            <person name="Sibley C.D."/>
            <person name="Field T.R."/>
            <person name="Grinwis M."/>
            <person name="Eshaghurshan C.S."/>
            <person name="Surette M.G."/>
            <person name="Young S.K."/>
            <person name="Zeng Q."/>
            <person name="Gargeya S."/>
            <person name="Fitzgerald M."/>
            <person name="Haas B."/>
            <person name="Abouelleil A."/>
            <person name="Alvarado L."/>
            <person name="Arachchi H.M."/>
            <person name="Berlin A."/>
            <person name="Brown A."/>
            <person name="Chapman S.B."/>
            <person name="Chen Z."/>
            <person name="Dunbar C."/>
            <person name="Freedman E."/>
            <person name="Gearin G."/>
            <person name="Goldberg J."/>
            <person name="Griggs A."/>
            <person name="Gujja S."/>
            <person name="Heiman D."/>
            <person name="Howarth C."/>
            <person name="Larson L."/>
            <person name="Lui A."/>
            <person name="MacDonald P.J.P."/>
            <person name="Montmayeur A."/>
            <person name="Murphy C."/>
            <person name="Neiman D."/>
            <person name="Pearson M."/>
            <person name="Priest M."/>
            <person name="Roberts A."/>
            <person name="Saif S."/>
            <person name="Shea T."/>
            <person name="Shenoy N."/>
            <person name="Sisk P."/>
            <person name="Stolte C."/>
            <person name="Sykes S."/>
            <person name="Wortman J."/>
            <person name="Nusbaum C."/>
            <person name="Birren B."/>
        </authorList>
    </citation>
    <scope>NUCLEOTIDE SEQUENCE [LARGE SCALE GENOMIC DNA]</scope>
    <source>
        <strain evidence="12">ATCC 700633</strain>
    </source>
</reference>
<evidence type="ECO:0000256" key="6">
    <source>
        <dbReference type="ARBA" id="ARBA00022801"/>
    </source>
</evidence>
<keyword evidence="2" id="KW-0548">Nucleotidyltransferase</keyword>
<dbReference type="InterPro" id="IPR036397">
    <property type="entry name" value="RNaseH_sf"/>
</dbReference>
<dbReference type="PROSITE" id="PS51193">
    <property type="entry name" value="HELICASE_ATP_BIND_2"/>
    <property type="match status" value="1"/>
</dbReference>
<evidence type="ECO:0000256" key="7">
    <source>
        <dbReference type="ARBA" id="ARBA00022839"/>
    </source>
</evidence>
<dbReference type="GO" id="GO:0003887">
    <property type="term" value="F:DNA-directed DNA polymerase activity"/>
    <property type="evidence" value="ECO:0007669"/>
    <property type="project" value="UniProtKB-KW"/>
</dbReference>
<dbReference type="eggNOG" id="COG0847">
    <property type="taxonomic scope" value="Bacteria"/>
</dbReference>
<dbReference type="Proteomes" id="UP000002939">
    <property type="component" value="Unassembled WGS sequence"/>
</dbReference>
<dbReference type="InterPro" id="IPR027417">
    <property type="entry name" value="P-loop_NTPase"/>
</dbReference>
<dbReference type="PANTHER" id="PTHR30231:SF41">
    <property type="entry name" value="DNA POLYMERASE III SUBUNIT EPSILON"/>
    <property type="match status" value="1"/>
</dbReference>
<dbReference type="Gene3D" id="3.40.50.300">
    <property type="entry name" value="P-loop containing nucleotide triphosphate hydrolases"/>
    <property type="match status" value="2"/>
</dbReference>
<dbReference type="GO" id="GO:0005829">
    <property type="term" value="C:cytosol"/>
    <property type="evidence" value="ECO:0007669"/>
    <property type="project" value="TreeGrafter"/>
</dbReference>
<dbReference type="AlphaFoldDB" id="D0BJL1"/>
<keyword evidence="6" id="KW-0378">Hydrolase</keyword>
<keyword evidence="3" id="KW-0235">DNA replication</keyword>
<protein>
    <recommendedName>
        <fullName evidence="10">DNA polymerase III polC-type</fullName>
    </recommendedName>
</protein>
<dbReference type="InterPro" id="IPR012337">
    <property type="entry name" value="RNaseH-like_sf"/>
</dbReference>
<reference evidence="12" key="1">
    <citation type="submission" date="2009-09" db="EMBL/GenBank/DDBJ databases">
        <authorList>
            <consortium name="The Broad Institute Genome Sequencing Platform"/>
            <person name="Ward D."/>
            <person name="Feldgarden M."/>
            <person name="Earl A."/>
            <person name="Young S.K."/>
            <person name="Zeng Q."/>
            <person name="Koehrsen M."/>
            <person name="Alvarado L."/>
            <person name="Berlin A."/>
            <person name="Bochicchio J."/>
            <person name="Borenstein D."/>
            <person name="Chapman S.B."/>
            <person name="Chen Z."/>
            <person name="Engels R."/>
            <person name="Freedman E."/>
            <person name="Gellesch M."/>
            <person name="Goldberg J."/>
            <person name="Griggs A."/>
            <person name="Gujja S."/>
            <person name="Heilman E."/>
            <person name="Heiman D."/>
            <person name="Hepburn T."/>
            <person name="Howarth C."/>
            <person name="Jen D."/>
            <person name="Larson L."/>
            <person name="Lewis B."/>
            <person name="Mehta T."/>
            <person name="Park D."/>
            <person name="Pearson M."/>
            <person name="Roberts A."/>
            <person name="Saif S."/>
            <person name="Shea T."/>
            <person name="Shenoy N."/>
            <person name="Sisk P."/>
            <person name="Stolte C."/>
            <person name="Sykes S."/>
            <person name="Thomson T."/>
            <person name="Walk T."/>
            <person name="White J."/>
            <person name="Yandava C."/>
            <person name="Sibley C.D."/>
            <person name="Field T.R."/>
            <person name="Grinwis M."/>
            <person name="Eshaghurshan C.S."/>
            <person name="Surette M.G."/>
            <person name="Haas B."/>
            <person name="Nusbaum C."/>
            <person name="Birren B."/>
        </authorList>
    </citation>
    <scope>NUCLEOTIDE SEQUENCE [LARGE SCALE GENOMIC DNA]</scope>
    <source>
        <strain evidence="12">ATCC 700633</strain>
    </source>
</reference>
<dbReference type="eggNOG" id="COG1199">
    <property type="taxonomic scope" value="Bacteria"/>
</dbReference>
<gene>
    <name evidence="12" type="ORF">HMPREF0446_00146</name>
</gene>
<dbReference type="SMART" id="SM00479">
    <property type="entry name" value="EXOIII"/>
    <property type="match status" value="1"/>
</dbReference>
<evidence type="ECO:0000259" key="11">
    <source>
        <dbReference type="PROSITE" id="PS51193"/>
    </source>
</evidence>
<organism evidence="12 13">
    <name type="scientific">Granulicatella elegans ATCC 700633</name>
    <dbReference type="NCBI Taxonomy" id="626369"/>
    <lineage>
        <taxon>Bacteria</taxon>
        <taxon>Bacillati</taxon>
        <taxon>Bacillota</taxon>
        <taxon>Bacilli</taxon>
        <taxon>Lactobacillales</taxon>
        <taxon>Carnobacteriaceae</taxon>
        <taxon>Granulicatella</taxon>
    </lineage>
</organism>
<evidence type="ECO:0000256" key="3">
    <source>
        <dbReference type="ARBA" id="ARBA00022705"/>
    </source>
</evidence>
<dbReference type="Pfam" id="PF00929">
    <property type="entry name" value="RNase_T"/>
    <property type="match status" value="1"/>
</dbReference>
<evidence type="ECO:0000256" key="1">
    <source>
        <dbReference type="ARBA" id="ARBA00022679"/>
    </source>
</evidence>
<evidence type="ECO:0000313" key="12">
    <source>
        <dbReference type="EMBL" id="EEW93264.1"/>
    </source>
</evidence>
<dbReference type="InterPro" id="IPR014013">
    <property type="entry name" value="Helic_SF1/SF2_ATP-bd_DinG/Rad3"/>
</dbReference>
<dbReference type="InterPro" id="IPR006555">
    <property type="entry name" value="ATP-dep_Helicase_C"/>
</dbReference>
<dbReference type="Gene3D" id="3.30.420.10">
    <property type="entry name" value="Ribonuclease H-like superfamily/Ribonuclease H"/>
    <property type="match status" value="1"/>
</dbReference>
<dbReference type="EMBL" id="ACRF02000015">
    <property type="protein sequence ID" value="EEW93264.1"/>
    <property type="molecule type" value="Genomic_DNA"/>
</dbReference>
<keyword evidence="4" id="KW-0540">Nuclease</keyword>
<keyword evidence="7 12" id="KW-0269">Exonuclease</keyword>
<dbReference type="FunFam" id="3.30.420.10:FF:000045">
    <property type="entry name" value="3'-5' exonuclease DinG"/>
    <property type="match status" value="1"/>
</dbReference>
<dbReference type="CDD" id="cd06127">
    <property type="entry name" value="DEDDh"/>
    <property type="match status" value="1"/>
</dbReference>
<dbReference type="GO" id="GO:0008408">
    <property type="term" value="F:3'-5' exonuclease activity"/>
    <property type="evidence" value="ECO:0007669"/>
    <property type="project" value="TreeGrafter"/>
</dbReference>
<dbReference type="GO" id="GO:0004386">
    <property type="term" value="F:helicase activity"/>
    <property type="evidence" value="ECO:0007669"/>
    <property type="project" value="UniProtKB-KW"/>
</dbReference>
<sequence>MKTSYAVVDLETTGPKFEEGGRIFQFGCSIIEQGEIVTQVDLYINPETTIPYEIQQLTGVDKKEVKQAPYFDEVASTIFQLLEGKTFVAHNISFDYSYLVESFRELAGIEWSAPCVDTVQLAQICYPTIESYRLQDLTQLLEIPHQQIHSAGSDAYATAQLFLNCLEELEQLPAPTLYQMSLFADSLMAETGKVIHDCYQNTLVSQKEKEFIFIEGFALNPIVEKDEDNEQTQKWNALELYHQLVEKKVIEYQPLQVQLIEFMLERLNFGDSINWVEAEPGIGKTLAYLLVSLQLQSQNHPIWIATSTILLQQQLVDQEIKTLEESLGISLPIATVKGQEHYLSLSGLAEVLEKYEQYQNQKSSLTVIGLLKWLAHTTSGDLSECNSLFYHREIWEKITRKERQFSKMDFYRRAIRHARKSKMVITNQAFLVQYLKQTPQRDHFDKPIVIIDEVQQLEHVLESQEQKLLEFDALWQIQMEWNEYHLESYLEMSSTQEHQSRQINRRLLEICDLYEEWMQMIRKESYPTSVILLSAEEWEKSIHHQTLAAVKSACIDLLKRTFDFKCNDELVQKTHACLQKLVQEMVLLLKQEEGYVAVSYVLKKGQYSLQLESMKSALKMWREIYGYMYQFIGISATIPIFTPLFHSIVKQEDGLFLPKTYQNFEHTVFIPTDLPTPSIIVTPERVELLARQLLDIYQRKQGRCLVLVHSIEMLEELEQVLLEHPDIPLLVQRTNQSSRKVQRKFQQQESVLLLGVYSFWEGFDSGEVSIDQLIIPKLPFPNPTQLQQRVIAEEMKLQNRHYFQDYALEKMLQQFYQGLGRMNRPHQEKAEIWILDTRSINSPYANRVMQCIPNRAKIYSQTFRKLIQKTMKE</sequence>
<evidence type="ECO:0000256" key="8">
    <source>
        <dbReference type="ARBA" id="ARBA00022840"/>
    </source>
</evidence>
<keyword evidence="9" id="KW-0239">DNA-directed DNA polymerase</keyword>
<proteinExistence type="predicted"/>
<dbReference type="GO" id="GO:0003677">
    <property type="term" value="F:DNA binding"/>
    <property type="evidence" value="ECO:0007669"/>
    <property type="project" value="InterPro"/>
</dbReference>
<dbReference type="GO" id="GO:0005524">
    <property type="term" value="F:ATP binding"/>
    <property type="evidence" value="ECO:0007669"/>
    <property type="project" value="UniProtKB-KW"/>
</dbReference>
<keyword evidence="13" id="KW-1185">Reference proteome</keyword>
<evidence type="ECO:0000256" key="2">
    <source>
        <dbReference type="ARBA" id="ARBA00022695"/>
    </source>
</evidence>
<dbReference type="RefSeq" id="WP_006702419.1">
    <property type="nucleotide sequence ID" value="NZ_KI391971.1"/>
</dbReference>
<dbReference type="HOGENOM" id="CLU_012117_1_0_9"/>
<dbReference type="GO" id="GO:0045004">
    <property type="term" value="P:DNA replication proofreading"/>
    <property type="evidence" value="ECO:0007669"/>
    <property type="project" value="TreeGrafter"/>
</dbReference>
<dbReference type="SMART" id="SM00491">
    <property type="entry name" value="HELICc2"/>
    <property type="match status" value="1"/>
</dbReference>
<feature type="domain" description="Helicase ATP-binding" evidence="11">
    <location>
        <begin position="242"/>
        <end position="502"/>
    </location>
</feature>
<name>D0BJL1_9LACT</name>
<comment type="caution">
    <text evidence="12">The sequence shown here is derived from an EMBL/GenBank/DDBJ whole genome shotgun (WGS) entry which is preliminary data.</text>
</comment>
<evidence type="ECO:0000256" key="9">
    <source>
        <dbReference type="ARBA" id="ARBA00022932"/>
    </source>
</evidence>
<dbReference type="PANTHER" id="PTHR30231">
    <property type="entry name" value="DNA POLYMERASE III SUBUNIT EPSILON"/>
    <property type="match status" value="1"/>
</dbReference>
<keyword evidence="1" id="KW-0808">Transferase</keyword>
<dbReference type="NCBIfam" id="TIGR00573">
    <property type="entry name" value="dnaq"/>
    <property type="match status" value="1"/>
</dbReference>
<dbReference type="SUPFAM" id="SSF53098">
    <property type="entry name" value="Ribonuclease H-like"/>
    <property type="match status" value="1"/>
</dbReference>
<evidence type="ECO:0000256" key="4">
    <source>
        <dbReference type="ARBA" id="ARBA00022722"/>
    </source>
</evidence>
<keyword evidence="8" id="KW-0067">ATP-binding</keyword>
<keyword evidence="5" id="KW-0547">Nucleotide-binding</keyword>
<evidence type="ECO:0000256" key="5">
    <source>
        <dbReference type="ARBA" id="ARBA00022741"/>
    </source>
</evidence>
<dbReference type="InterPro" id="IPR013520">
    <property type="entry name" value="Ribonucl_H"/>
</dbReference>
<dbReference type="SUPFAM" id="SSF52540">
    <property type="entry name" value="P-loop containing nucleoside triphosphate hydrolases"/>
    <property type="match status" value="1"/>
</dbReference>